<keyword evidence="2" id="KW-0813">Transport</keyword>
<reference evidence="12" key="1">
    <citation type="journal article" date="2014" name="Int. J. Syst. Evol. Microbiol.">
        <title>Complete genome sequence of Corynebacterium casei LMG S-19264T (=DSM 44701T), isolated from a smear-ripened cheese.</title>
        <authorList>
            <consortium name="US DOE Joint Genome Institute (JGI-PGF)"/>
            <person name="Walter F."/>
            <person name="Albersmeier A."/>
            <person name="Kalinowski J."/>
            <person name="Ruckert C."/>
        </authorList>
    </citation>
    <scope>NUCLEOTIDE SEQUENCE</scope>
    <source>
        <strain evidence="12">CGMCC 1.12827</strain>
    </source>
</reference>
<evidence type="ECO:0000256" key="8">
    <source>
        <dbReference type="ARBA" id="ARBA00023065"/>
    </source>
</evidence>
<feature type="transmembrane region" description="Helical" evidence="11">
    <location>
        <begin position="179"/>
        <end position="198"/>
    </location>
</feature>
<keyword evidence="10" id="KW-0739">Sodium transport</keyword>
<dbReference type="GO" id="GO:0015385">
    <property type="term" value="F:sodium:proton antiporter activity"/>
    <property type="evidence" value="ECO:0007669"/>
    <property type="project" value="TreeGrafter"/>
</dbReference>
<feature type="transmembrane region" description="Helical" evidence="11">
    <location>
        <begin position="82"/>
        <end position="101"/>
    </location>
</feature>
<keyword evidence="13" id="KW-1185">Reference proteome</keyword>
<gene>
    <name evidence="12" type="ORF">GCM10011489_19260</name>
</gene>
<evidence type="ECO:0000256" key="6">
    <source>
        <dbReference type="ARBA" id="ARBA00022989"/>
    </source>
</evidence>
<feature type="transmembrane region" description="Helical" evidence="11">
    <location>
        <begin position="147"/>
        <end position="167"/>
    </location>
</feature>
<keyword evidence="7" id="KW-0915">Sodium</keyword>
<keyword evidence="8" id="KW-0406">Ion transport</keyword>
<evidence type="ECO:0008006" key="14">
    <source>
        <dbReference type="Google" id="ProtNLM"/>
    </source>
</evidence>
<evidence type="ECO:0000313" key="12">
    <source>
        <dbReference type="EMBL" id="GGB31219.1"/>
    </source>
</evidence>
<feature type="transmembrane region" description="Helical" evidence="11">
    <location>
        <begin position="204"/>
        <end position="221"/>
    </location>
</feature>
<dbReference type="Proteomes" id="UP000621454">
    <property type="component" value="Unassembled WGS sequence"/>
</dbReference>
<dbReference type="InterPro" id="IPR004670">
    <property type="entry name" value="NhaA"/>
</dbReference>
<dbReference type="PANTHER" id="PTHR30341:SF0">
    <property type="entry name" value="NA(+)_H(+) ANTIPORTER NHAA"/>
    <property type="match status" value="1"/>
</dbReference>
<evidence type="ECO:0000256" key="5">
    <source>
        <dbReference type="ARBA" id="ARBA00022692"/>
    </source>
</evidence>
<dbReference type="PANTHER" id="PTHR30341">
    <property type="entry name" value="SODIUM ION/PROTON ANTIPORTER NHAA-RELATED"/>
    <property type="match status" value="1"/>
</dbReference>
<evidence type="ECO:0000256" key="4">
    <source>
        <dbReference type="ARBA" id="ARBA00022475"/>
    </source>
</evidence>
<keyword evidence="5 11" id="KW-0812">Transmembrane</keyword>
<dbReference type="AlphaFoldDB" id="A0A916WUA4"/>
<feature type="transmembrane region" description="Helical" evidence="11">
    <location>
        <begin position="122"/>
        <end position="141"/>
    </location>
</feature>
<evidence type="ECO:0000256" key="9">
    <source>
        <dbReference type="ARBA" id="ARBA00023136"/>
    </source>
</evidence>
<evidence type="ECO:0000256" key="11">
    <source>
        <dbReference type="SAM" id="Phobius"/>
    </source>
</evidence>
<keyword evidence="6 11" id="KW-1133">Transmembrane helix</keyword>
<evidence type="ECO:0000256" key="2">
    <source>
        <dbReference type="ARBA" id="ARBA00022448"/>
    </source>
</evidence>
<comment type="subcellular location">
    <subcellularLocation>
        <location evidence="1">Cell inner membrane</location>
        <topology evidence="1">Multi-pass membrane protein</topology>
    </subcellularLocation>
</comment>
<evidence type="ECO:0000256" key="1">
    <source>
        <dbReference type="ARBA" id="ARBA00004429"/>
    </source>
</evidence>
<evidence type="ECO:0000256" key="10">
    <source>
        <dbReference type="ARBA" id="ARBA00023201"/>
    </source>
</evidence>
<evidence type="ECO:0000256" key="7">
    <source>
        <dbReference type="ARBA" id="ARBA00023053"/>
    </source>
</evidence>
<keyword evidence="9 11" id="KW-0472">Membrane</keyword>
<keyword evidence="4" id="KW-1003">Cell membrane</keyword>
<feature type="transmembrane region" description="Helical" evidence="11">
    <location>
        <begin position="310"/>
        <end position="329"/>
    </location>
</feature>
<feature type="transmembrane region" description="Helical" evidence="11">
    <location>
        <begin position="39"/>
        <end position="62"/>
    </location>
</feature>
<protein>
    <recommendedName>
        <fullName evidence="14">Na+/H+ antiporter NhaA</fullName>
    </recommendedName>
</protein>
<evidence type="ECO:0000313" key="13">
    <source>
        <dbReference type="Proteomes" id="UP000621454"/>
    </source>
</evidence>
<comment type="caution">
    <text evidence="12">The sequence shown here is derived from an EMBL/GenBank/DDBJ whole genome shotgun (WGS) entry which is preliminary data.</text>
</comment>
<dbReference type="Pfam" id="PF06965">
    <property type="entry name" value="Na_H_antiport_1"/>
    <property type="match status" value="1"/>
</dbReference>
<dbReference type="InterPro" id="IPR023171">
    <property type="entry name" value="Na/H_antiporter_dom_sf"/>
</dbReference>
<organism evidence="12 13">
    <name type="scientific">Gordonia jinhuaensis</name>
    <dbReference type="NCBI Taxonomy" id="1517702"/>
    <lineage>
        <taxon>Bacteria</taxon>
        <taxon>Bacillati</taxon>
        <taxon>Actinomycetota</taxon>
        <taxon>Actinomycetes</taxon>
        <taxon>Mycobacteriales</taxon>
        <taxon>Gordoniaceae</taxon>
        <taxon>Gordonia</taxon>
    </lineage>
</organism>
<sequence length="345" mass="36575">MTSVGESSNEGTSDLRSFSAQTLRRGGDAFRSLLQSETLGSIVLLLAVVVALVWANIAPAGYDGTWESVFGLRLRTHEVDHTLREWVNSGLMTVFFVVVGLEARREFDLGELRERSRLAMPVAVGILAMAIPVGIFIAANVSSGNAGAWGVAMSSDTALALGALSVLRGSNGDRLRIHLVTILVVDDLVSIIVVATVYSSSVSWVRVGIAVGVLAILVLAVRFGMRQLVPFVVLGFVAWAALFGSGIDPIAAGLAIGLAAPAFTPRRESLERATSTFRAFREEPTPELARTATAAVSDTQSMNARLQRIFVPWSAFLIVPLFALANAGVRLDGDSLRAAATSPIT</sequence>
<dbReference type="GO" id="GO:0005886">
    <property type="term" value="C:plasma membrane"/>
    <property type="evidence" value="ECO:0007669"/>
    <property type="project" value="UniProtKB-SubCell"/>
</dbReference>
<dbReference type="GO" id="GO:0006885">
    <property type="term" value="P:regulation of pH"/>
    <property type="evidence" value="ECO:0007669"/>
    <property type="project" value="InterPro"/>
</dbReference>
<accession>A0A916WUA4</accession>
<dbReference type="Gene3D" id="1.20.1530.10">
    <property type="entry name" value="Na+/H+ antiporter like domain"/>
    <property type="match status" value="1"/>
</dbReference>
<keyword evidence="3" id="KW-0050">Antiport</keyword>
<proteinExistence type="predicted"/>
<reference evidence="12" key="2">
    <citation type="submission" date="2020-09" db="EMBL/GenBank/DDBJ databases">
        <authorList>
            <person name="Sun Q."/>
            <person name="Zhou Y."/>
        </authorList>
    </citation>
    <scope>NUCLEOTIDE SEQUENCE</scope>
    <source>
        <strain evidence="12">CGMCC 1.12827</strain>
    </source>
</reference>
<name>A0A916WUA4_9ACTN</name>
<dbReference type="EMBL" id="BMGC01000011">
    <property type="protein sequence ID" value="GGB31219.1"/>
    <property type="molecule type" value="Genomic_DNA"/>
</dbReference>
<feature type="transmembrane region" description="Helical" evidence="11">
    <location>
        <begin position="228"/>
        <end position="247"/>
    </location>
</feature>
<evidence type="ECO:0000256" key="3">
    <source>
        <dbReference type="ARBA" id="ARBA00022449"/>
    </source>
</evidence>